<evidence type="ECO:0000256" key="1">
    <source>
        <dbReference type="SAM" id="MobiDB-lite"/>
    </source>
</evidence>
<protein>
    <submittedName>
        <fullName evidence="2">Uncharacterized protein</fullName>
    </submittedName>
</protein>
<evidence type="ECO:0000313" key="3">
    <source>
        <dbReference type="Proteomes" id="UP000023152"/>
    </source>
</evidence>
<reference evidence="2 3" key="1">
    <citation type="journal article" date="2013" name="Curr. Biol.">
        <title>The Genome of the Foraminiferan Reticulomyxa filosa.</title>
        <authorList>
            <person name="Glockner G."/>
            <person name="Hulsmann N."/>
            <person name="Schleicher M."/>
            <person name="Noegel A.A."/>
            <person name="Eichinger L."/>
            <person name="Gallinger C."/>
            <person name="Pawlowski J."/>
            <person name="Sierra R."/>
            <person name="Euteneuer U."/>
            <person name="Pillet L."/>
            <person name="Moustafa A."/>
            <person name="Platzer M."/>
            <person name="Groth M."/>
            <person name="Szafranski K."/>
            <person name="Schliwa M."/>
        </authorList>
    </citation>
    <scope>NUCLEOTIDE SEQUENCE [LARGE SCALE GENOMIC DNA]</scope>
</reference>
<dbReference type="EMBL" id="ASPP01009731">
    <property type="protein sequence ID" value="ETO23752.1"/>
    <property type="molecule type" value="Genomic_DNA"/>
</dbReference>
<feature type="region of interest" description="Disordered" evidence="1">
    <location>
        <begin position="1"/>
        <end position="42"/>
    </location>
</feature>
<comment type="caution">
    <text evidence="2">The sequence shown here is derived from an EMBL/GenBank/DDBJ whole genome shotgun (WGS) entry which is preliminary data.</text>
</comment>
<evidence type="ECO:0000313" key="2">
    <source>
        <dbReference type="EMBL" id="ETO23752.1"/>
    </source>
</evidence>
<dbReference type="AlphaFoldDB" id="X6NEH7"/>
<keyword evidence="3" id="KW-1185">Reference proteome</keyword>
<organism evidence="2 3">
    <name type="scientific">Reticulomyxa filosa</name>
    <dbReference type="NCBI Taxonomy" id="46433"/>
    <lineage>
        <taxon>Eukaryota</taxon>
        <taxon>Sar</taxon>
        <taxon>Rhizaria</taxon>
        <taxon>Retaria</taxon>
        <taxon>Foraminifera</taxon>
        <taxon>Monothalamids</taxon>
        <taxon>Reticulomyxidae</taxon>
        <taxon>Reticulomyxa</taxon>
    </lineage>
</organism>
<sequence>MYCAIDSIPSLQMDTRNSKNAKEDEGKTNERNTNKHDEGKTASGYPLYDVRAKLPKSIYGEQILKCSDILKITEEQARKVYEVLLFERLKNCKRNRRIRCHRRSSTSCHDEGNDNNVESDSMKQQKMFRIFVKKRLLKDLIDTEGIEKYDEEQLKSKLQTMYEIEEQRYLHIIEKKEQWITNPKIDIVRMWNDIHQYPPRIFHQINANDHASDHDHTAPVSDGNIENKNLFDCISKQLRS</sequence>
<gene>
    <name evidence="2" type="ORF">RFI_13427</name>
</gene>
<accession>X6NEH7</accession>
<proteinExistence type="predicted"/>
<dbReference type="OrthoDB" id="10253098at2759"/>
<feature type="compositionally biased region" description="Basic and acidic residues" evidence="1">
    <location>
        <begin position="16"/>
        <end position="40"/>
    </location>
</feature>
<name>X6NEH7_RETFI</name>
<dbReference type="Proteomes" id="UP000023152">
    <property type="component" value="Unassembled WGS sequence"/>
</dbReference>